<reference evidence="4 7" key="3">
    <citation type="submission" date="2017-11" db="EMBL/GenBank/DDBJ databases">
        <title>Complete genome sequence of Serratia sp. ATCC 39006 LacA.</title>
        <authorList>
            <person name="Hampton H.G."/>
            <person name="Jackson S.A."/>
            <person name="Jauregui R."/>
            <person name="Poulter G.T.M."/>
            <person name="Salmond G.P.C."/>
            <person name="Fineran P.C."/>
        </authorList>
    </citation>
    <scope>NUCLEOTIDE SEQUENCE [LARGE SCALE GENOMIC DNA]</scope>
    <source>
        <strain evidence="4 7">ATCC 39006</strain>
    </source>
</reference>
<dbReference type="Pfam" id="PF13426">
    <property type="entry name" value="PAS_9"/>
    <property type="match status" value="1"/>
</dbReference>
<keyword evidence="6" id="KW-1185">Reference proteome</keyword>
<dbReference type="InterPro" id="IPR000014">
    <property type="entry name" value="PAS"/>
</dbReference>
<dbReference type="NCBIfam" id="TIGR00254">
    <property type="entry name" value="GGDEF"/>
    <property type="match status" value="1"/>
</dbReference>
<dbReference type="STRING" id="104623.Ser39006_02482"/>
<dbReference type="SUPFAM" id="SSF55073">
    <property type="entry name" value="Nucleotide cyclase"/>
    <property type="match status" value="1"/>
</dbReference>
<dbReference type="InterPro" id="IPR000160">
    <property type="entry name" value="GGDEF_dom"/>
</dbReference>
<evidence type="ECO:0000313" key="5">
    <source>
        <dbReference type="EMBL" id="AUH05324.1"/>
    </source>
</evidence>
<dbReference type="InterPro" id="IPR043128">
    <property type="entry name" value="Rev_trsase/Diguanyl_cyclase"/>
</dbReference>
<dbReference type="InterPro" id="IPR003018">
    <property type="entry name" value="GAF"/>
</dbReference>
<dbReference type="InterPro" id="IPR029016">
    <property type="entry name" value="GAF-like_dom_sf"/>
</dbReference>
<dbReference type="SMART" id="SM00267">
    <property type="entry name" value="GGDEF"/>
    <property type="match status" value="1"/>
</dbReference>
<dbReference type="InterPro" id="IPR052155">
    <property type="entry name" value="Biofilm_reg_signaling"/>
</dbReference>
<feature type="domain" description="PAC" evidence="2">
    <location>
        <begin position="236"/>
        <end position="288"/>
    </location>
</feature>
<dbReference type="Pfam" id="PF13188">
    <property type="entry name" value="PAS_8"/>
    <property type="match status" value="1"/>
</dbReference>
<dbReference type="SUPFAM" id="SSF55781">
    <property type="entry name" value="GAF domain-like"/>
    <property type="match status" value="1"/>
</dbReference>
<protein>
    <submittedName>
        <fullName evidence="5">Sensor domain-containing diguanylate cyclase</fullName>
    </submittedName>
</protein>
<gene>
    <name evidence="4" type="ORF">CWC46_14985</name>
    <name evidence="5" type="ORF">Ser39006_014990</name>
</gene>
<dbReference type="NCBIfam" id="TIGR00229">
    <property type="entry name" value="sensory_box"/>
    <property type="match status" value="1"/>
</dbReference>
<feature type="domain" description="PAS" evidence="1">
    <location>
        <begin position="307"/>
        <end position="377"/>
    </location>
</feature>
<dbReference type="KEGG" id="serq:CWC46_14985"/>
<dbReference type="Pfam" id="PF01590">
    <property type="entry name" value="GAF"/>
    <property type="match status" value="1"/>
</dbReference>
<name>A0A2I5TL86_SERS3</name>
<feature type="domain" description="GGDEF" evidence="3">
    <location>
        <begin position="459"/>
        <end position="589"/>
    </location>
</feature>
<reference evidence="5 6" key="1">
    <citation type="journal article" date="2013" name="Genome Announc.">
        <title>Draft genome sequence of Serratia sp. strain ATCC 39006, a model bacterium for analysis of the biosynthesis and regulation of prodigiosin, a carbapenem, and gas vesicles.</title>
        <authorList>
            <person name="Fineran P.C."/>
            <person name="Iglesias Cans M.C."/>
            <person name="Ramsay J.P."/>
            <person name="Wilf N.M."/>
            <person name="Cossyleon D."/>
            <person name="McNeil M.B."/>
            <person name="Williamson N.R."/>
            <person name="Monson R.E."/>
            <person name="Becher S.A."/>
            <person name="Stanton J.A."/>
            <person name="Brugger K."/>
            <person name="Brown S.D."/>
            <person name="Salmond G.P."/>
        </authorList>
    </citation>
    <scope>NUCLEOTIDE SEQUENCE [LARGE SCALE GENOMIC DNA]</scope>
    <source>
        <strain evidence="5">ATCC 39006</strain>
        <strain evidence="6">ATCC 39006 / SC 11482</strain>
    </source>
</reference>
<dbReference type="OrthoDB" id="9812358at2"/>
<dbReference type="Gene3D" id="3.30.70.270">
    <property type="match status" value="1"/>
</dbReference>
<dbReference type="Proteomes" id="UP000017700">
    <property type="component" value="Chromosome"/>
</dbReference>
<evidence type="ECO:0000313" key="7">
    <source>
        <dbReference type="Proteomes" id="UP000233778"/>
    </source>
</evidence>
<dbReference type="SMART" id="SM00091">
    <property type="entry name" value="PAS"/>
    <property type="match status" value="2"/>
</dbReference>
<organism evidence="5 6">
    <name type="scientific">Serratia sp. (strain ATCC 39006)</name>
    <name type="common">Prodigiosinella confusarubida</name>
    <dbReference type="NCBI Taxonomy" id="104623"/>
    <lineage>
        <taxon>Bacteria</taxon>
        <taxon>Pseudomonadati</taxon>
        <taxon>Pseudomonadota</taxon>
        <taxon>Gammaproteobacteria</taxon>
        <taxon>Enterobacterales</taxon>
        <taxon>Pectobacteriaceae</taxon>
        <taxon>Prodigiosinella</taxon>
    </lineage>
</organism>
<reference evidence="5" key="4">
    <citation type="submission" date="2017-11" db="EMBL/GenBank/DDBJ databases">
        <title>Complete genome sequence of Serratia sp. ATCC 39006.</title>
        <authorList>
            <person name="Hampton H.G."/>
            <person name="Jackson S.A."/>
            <person name="Jauregui R."/>
            <person name="Poulter G.T.M."/>
            <person name="Salmond G.P.C."/>
            <person name="Fineran P.C."/>
        </authorList>
    </citation>
    <scope>NUCLEOTIDE SEQUENCE</scope>
    <source>
        <strain evidence="5">ATCC 39006</strain>
    </source>
</reference>
<dbReference type="PROSITE" id="PS50887">
    <property type="entry name" value="GGDEF"/>
    <property type="match status" value="1"/>
</dbReference>
<accession>A0A2I5TL86</accession>
<evidence type="ECO:0000259" key="3">
    <source>
        <dbReference type="PROSITE" id="PS50887"/>
    </source>
</evidence>
<evidence type="ECO:0000259" key="2">
    <source>
        <dbReference type="PROSITE" id="PS50113"/>
    </source>
</evidence>
<dbReference type="InterPro" id="IPR001610">
    <property type="entry name" value="PAC"/>
</dbReference>
<dbReference type="InterPro" id="IPR029787">
    <property type="entry name" value="Nucleotide_cyclase"/>
</dbReference>
<proteinExistence type="predicted"/>
<evidence type="ECO:0000313" key="6">
    <source>
        <dbReference type="Proteomes" id="UP000017700"/>
    </source>
</evidence>
<dbReference type="PROSITE" id="PS50112">
    <property type="entry name" value="PAS"/>
    <property type="match status" value="1"/>
</dbReference>
<dbReference type="Pfam" id="PF00990">
    <property type="entry name" value="GGDEF"/>
    <property type="match status" value="1"/>
</dbReference>
<dbReference type="Gene3D" id="3.30.450.40">
    <property type="match status" value="1"/>
</dbReference>
<dbReference type="CDD" id="cd00130">
    <property type="entry name" value="PAS"/>
    <property type="match status" value="2"/>
</dbReference>
<dbReference type="AlphaFoldDB" id="A0A2I5TL86"/>
<dbReference type="EMBL" id="CP025084">
    <property type="protein sequence ID" value="AUH05324.1"/>
    <property type="molecule type" value="Genomic_DNA"/>
</dbReference>
<dbReference type="InterPro" id="IPR000700">
    <property type="entry name" value="PAS-assoc_C"/>
</dbReference>
<evidence type="ECO:0000313" key="4">
    <source>
        <dbReference type="EMBL" id="AUH01003.1"/>
    </source>
</evidence>
<dbReference type="KEGG" id="sera:Ser39006_014990"/>
<dbReference type="SUPFAM" id="SSF55785">
    <property type="entry name" value="PYP-like sensor domain (PAS domain)"/>
    <property type="match status" value="2"/>
</dbReference>
<dbReference type="PROSITE" id="PS50113">
    <property type="entry name" value="PAC"/>
    <property type="match status" value="1"/>
</dbReference>
<dbReference type="InterPro" id="IPR035965">
    <property type="entry name" value="PAS-like_dom_sf"/>
</dbReference>
<dbReference type="RefSeq" id="WP_021015746.1">
    <property type="nucleotide sequence ID" value="NZ_CP025084.1"/>
</dbReference>
<dbReference type="PANTHER" id="PTHR44757:SF2">
    <property type="entry name" value="BIOFILM ARCHITECTURE MAINTENANCE PROTEIN MBAA"/>
    <property type="match status" value="1"/>
</dbReference>
<dbReference type="Proteomes" id="UP000233778">
    <property type="component" value="Chromosome"/>
</dbReference>
<reference evidence="5" key="2">
    <citation type="submission" date="2013-09" db="EMBL/GenBank/DDBJ databases">
        <authorList>
            <person name="Wang G."/>
            <person name="Yang Y."/>
            <person name="Su Y."/>
        </authorList>
    </citation>
    <scope>NUCLEOTIDE SEQUENCE</scope>
    <source>
        <strain evidence="5">ATCC 39006</strain>
    </source>
</reference>
<sequence>MTPLGPDSTEEQRSTLLRMMNILDAQPIEEMEHITRIAQSFFQVSNIVISLLDTKRQWFLPRQNPPRSEALLIANDSHEDAHFYNDPTVTDEKHIQFHACYPLCSVHGISLGTLCLYHNKPRAFTTTQLEQLGALAYMIQTCLQKMEIEAESAITHDMLRKTNYINTQIFSRSAIGLVLMSLDKRPLKVNPAICTMLGYSEKQLLNTAMKDITFQDDLSISNALYGQILRDDEHHGVIQKRYITADGSLLWAMVSISMLYNPDGSQYGLLLAISDISEQKDAESALITLSHDLEQHVEQRTQELQRSHNFIQDITDHIPAMISCISPDNTFTFANRHLRSLLGYSDNSFYHLDIRGIIHPDIVNLFIRKLEESRQQHKPIFFDHSIDIPPKKKITLHTEMVPAKSPEDGTYVLSTDITKLTSLRDQLEFEANHDHLTGLPNRRAIIAYLTHLAGKQRHRGLALLFFDIDNLKYYNDHYDHDFGDRVIKAFARILRKHTRSDDLIGRLSGDEFVMIVHEKKNLIKEVDAISRKLKFYIERPILIKGETLSLSASMGNTLLSKDVKLDVSEFIRQADAAMYHVKRNRSRKA</sequence>
<dbReference type="EMBL" id="CP025085">
    <property type="protein sequence ID" value="AUH01003.1"/>
    <property type="molecule type" value="Genomic_DNA"/>
</dbReference>
<evidence type="ECO:0000259" key="1">
    <source>
        <dbReference type="PROSITE" id="PS50112"/>
    </source>
</evidence>
<dbReference type="CDD" id="cd01949">
    <property type="entry name" value="GGDEF"/>
    <property type="match status" value="1"/>
</dbReference>
<dbReference type="Gene3D" id="3.30.450.20">
    <property type="entry name" value="PAS domain"/>
    <property type="match status" value="2"/>
</dbReference>
<dbReference type="PANTHER" id="PTHR44757">
    <property type="entry name" value="DIGUANYLATE CYCLASE DGCP"/>
    <property type="match status" value="1"/>
</dbReference>
<dbReference type="SMART" id="SM00086">
    <property type="entry name" value="PAC"/>
    <property type="match status" value="1"/>
</dbReference>